<dbReference type="RefSeq" id="WP_072576605.1">
    <property type="nucleotide sequence ID" value="NZ_LWHB01000085.1"/>
</dbReference>
<dbReference type="InterPro" id="IPR001638">
    <property type="entry name" value="Solute-binding_3/MltF_N"/>
</dbReference>
<gene>
    <name evidence="7" type="primary">argT</name>
    <name evidence="7" type="ORF">NCTC13337_01667</name>
</gene>
<dbReference type="PANTHER" id="PTHR35936:SF17">
    <property type="entry name" value="ARGININE-BINDING EXTRACELLULAR PROTEIN ARTP"/>
    <property type="match status" value="1"/>
</dbReference>
<dbReference type="Pfam" id="PF00497">
    <property type="entry name" value="SBP_bac_3"/>
    <property type="match status" value="1"/>
</dbReference>
<keyword evidence="3 5" id="KW-0732">Signal</keyword>
<evidence type="ECO:0000313" key="8">
    <source>
        <dbReference type="Proteomes" id="UP000254601"/>
    </source>
</evidence>
<protein>
    <submittedName>
        <fullName evidence="7">Lysine-arginine-ornithine-binding periplasmic protein</fullName>
    </submittedName>
</protein>
<comment type="subcellular location">
    <subcellularLocation>
        <location evidence="1">Cell envelope</location>
    </subcellularLocation>
</comment>
<evidence type="ECO:0000259" key="6">
    <source>
        <dbReference type="SMART" id="SM00062"/>
    </source>
</evidence>
<dbReference type="AlphaFoldDB" id="A0A380MW70"/>
<evidence type="ECO:0000256" key="2">
    <source>
        <dbReference type="ARBA" id="ARBA00010333"/>
    </source>
</evidence>
<dbReference type="OrthoDB" id="9768183at2"/>
<organism evidence="7 8">
    <name type="scientific">Suttonella ornithocola</name>
    <dbReference type="NCBI Taxonomy" id="279832"/>
    <lineage>
        <taxon>Bacteria</taxon>
        <taxon>Pseudomonadati</taxon>
        <taxon>Pseudomonadota</taxon>
        <taxon>Gammaproteobacteria</taxon>
        <taxon>Cardiobacteriales</taxon>
        <taxon>Cardiobacteriaceae</taxon>
        <taxon>Suttonella</taxon>
    </lineage>
</organism>
<dbReference type="Gene3D" id="3.40.190.10">
    <property type="entry name" value="Periplasmic binding protein-like II"/>
    <property type="match status" value="2"/>
</dbReference>
<reference evidence="7 8" key="1">
    <citation type="submission" date="2018-06" db="EMBL/GenBank/DDBJ databases">
        <authorList>
            <consortium name="Pathogen Informatics"/>
            <person name="Doyle S."/>
        </authorList>
    </citation>
    <scope>NUCLEOTIDE SEQUENCE [LARGE SCALE GENOMIC DNA]</scope>
    <source>
        <strain evidence="7 8">NCTC13337</strain>
    </source>
</reference>
<dbReference type="PANTHER" id="PTHR35936">
    <property type="entry name" value="MEMBRANE-BOUND LYTIC MUREIN TRANSGLYCOSYLASE F"/>
    <property type="match status" value="1"/>
</dbReference>
<dbReference type="EMBL" id="UHIC01000001">
    <property type="protein sequence ID" value="SUO95961.1"/>
    <property type="molecule type" value="Genomic_DNA"/>
</dbReference>
<dbReference type="PROSITE" id="PS01039">
    <property type="entry name" value="SBP_BACTERIAL_3"/>
    <property type="match status" value="1"/>
</dbReference>
<feature type="domain" description="Solute-binding protein family 3/N-terminal" evidence="6">
    <location>
        <begin position="22"/>
        <end position="250"/>
    </location>
</feature>
<evidence type="ECO:0000256" key="5">
    <source>
        <dbReference type="SAM" id="SignalP"/>
    </source>
</evidence>
<keyword evidence="8" id="KW-1185">Reference proteome</keyword>
<sequence length="256" mass="28427">MKKLLLSALLTACAFPAFAEKPLIISTDGTYPPFAEMNANGEMVGFDIDIAKALCAEMKRKCEFKQVDWDGLIPALNNEQVDALIASMNANDERQKVVDFTEPYYSNPGLFVRKKGSNIEISDEGLKGKTIGVLASSIWDDYATQKYGKIAKIDRYTSQDDANLDAQKGVVDVLLADKIVMKDGFLDRDSGKDFEAVGDEVKDKQYLGDGIAIAVRKSDPELRDAFNAAIKAIRKNGEYKKVNDKYFNYDIYGIDD</sequence>
<comment type="similarity">
    <text evidence="2 4">Belongs to the bacterial solute-binding protein 3 family.</text>
</comment>
<evidence type="ECO:0000256" key="4">
    <source>
        <dbReference type="RuleBase" id="RU003744"/>
    </source>
</evidence>
<dbReference type="SUPFAM" id="SSF53850">
    <property type="entry name" value="Periplasmic binding protein-like II"/>
    <property type="match status" value="1"/>
</dbReference>
<evidence type="ECO:0000256" key="1">
    <source>
        <dbReference type="ARBA" id="ARBA00004196"/>
    </source>
</evidence>
<evidence type="ECO:0000313" key="7">
    <source>
        <dbReference type="EMBL" id="SUO95961.1"/>
    </source>
</evidence>
<evidence type="ECO:0000256" key="3">
    <source>
        <dbReference type="ARBA" id="ARBA00022729"/>
    </source>
</evidence>
<dbReference type="Proteomes" id="UP000254601">
    <property type="component" value="Unassembled WGS sequence"/>
</dbReference>
<proteinExistence type="inferred from homology"/>
<feature type="signal peptide" evidence="5">
    <location>
        <begin position="1"/>
        <end position="19"/>
    </location>
</feature>
<dbReference type="SMART" id="SM00062">
    <property type="entry name" value="PBPb"/>
    <property type="match status" value="1"/>
</dbReference>
<dbReference type="GO" id="GO:0030313">
    <property type="term" value="C:cell envelope"/>
    <property type="evidence" value="ECO:0007669"/>
    <property type="project" value="UniProtKB-SubCell"/>
</dbReference>
<feature type="chain" id="PRO_5016723036" evidence="5">
    <location>
        <begin position="20"/>
        <end position="256"/>
    </location>
</feature>
<name>A0A380MW70_9GAMM</name>
<accession>A0A380MW70</accession>
<dbReference type="InterPro" id="IPR018313">
    <property type="entry name" value="SBP_3_CS"/>
</dbReference>